<sequence length="61" mass="7248">MVRDQLKAKATMELRQTFAIWRGRPVWTVKGDIEFLNSESAIQQCVIYVNEAQDRKYRDLM</sequence>
<name>M5RTB0_9BACT</name>
<organism evidence="1 2">
    <name type="scientific">Rhodopirellula maiorica SM1</name>
    <dbReference type="NCBI Taxonomy" id="1265738"/>
    <lineage>
        <taxon>Bacteria</taxon>
        <taxon>Pseudomonadati</taxon>
        <taxon>Planctomycetota</taxon>
        <taxon>Planctomycetia</taxon>
        <taxon>Pirellulales</taxon>
        <taxon>Pirellulaceae</taxon>
        <taxon>Novipirellula</taxon>
    </lineage>
</organism>
<evidence type="ECO:0000313" key="1">
    <source>
        <dbReference type="EMBL" id="EMI18622.1"/>
    </source>
</evidence>
<proteinExistence type="predicted"/>
<comment type="caution">
    <text evidence="1">The sequence shown here is derived from an EMBL/GenBank/DDBJ whole genome shotgun (WGS) entry which is preliminary data.</text>
</comment>
<reference evidence="1 2" key="1">
    <citation type="journal article" date="2013" name="Mar. Genomics">
        <title>Expression of sulfatases in Rhodopirellula baltica and the diversity of sulfatases in the genus Rhodopirellula.</title>
        <authorList>
            <person name="Wegner C.E."/>
            <person name="Richter-Heitmann T."/>
            <person name="Klindworth A."/>
            <person name="Klockow C."/>
            <person name="Richter M."/>
            <person name="Achstetter T."/>
            <person name="Glockner F.O."/>
            <person name="Harder J."/>
        </authorList>
    </citation>
    <scope>NUCLEOTIDE SEQUENCE [LARGE SCALE GENOMIC DNA]</scope>
    <source>
        <strain evidence="1 2">SM1</strain>
    </source>
</reference>
<dbReference type="Proteomes" id="UP000011991">
    <property type="component" value="Unassembled WGS sequence"/>
</dbReference>
<dbReference type="EMBL" id="ANOG01000640">
    <property type="protein sequence ID" value="EMI18622.1"/>
    <property type="molecule type" value="Genomic_DNA"/>
</dbReference>
<evidence type="ECO:0000313" key="2">
    <source>
        <dbReference type="Proteomes" id="UP000011991"/>
    </source>
</evidence>
<protein>
    <submittedName>
        <fullName evidence="1">Uncharacterized protein</fullName>
    </submittedName>
</protein>
<accession>M5RTB0</accession>
<keyword evidence="2" id="KW-1185">Reference proteome</keyword>
<dbReference type="AlphaFoldDB" id="M5RTB0"/>
<gene>
    <name evidence="1" type="ORF">RMSM_04454</name>
</gene>
<dbReference type="PATRIC" id="fig|1265738.3.peg.4471"/>